<sequence length="180" mass="20391">MRTQVPSATSDLADATWEDLFERLNQSLSMHADLLQAMVHLAELQEKALFRASLEEIKKITAAQEILVARAGKVEEQRQRYTAHLVRFPRFADCQTLAQIVAVAPPDRKTALETCMGQLQQQTKILREKTARNEEMLQQTLKFFQHFMNTMCAATEAPTAGYGRGGDMSGEQRAFFSKRI</sequence>
<dbReference type="RefSeq" id="WP_165876397.1">
    <property type="nucleotide sequence ID" value="NZ_JAOQNU010000022.1"/>
</dbReference>
<protein>
    <submittedName>
        <fullName evidence="2">FlgN protein</fullName>
    </submittedName>
</protein>
<dbReference type="GO" id="GO:0044780">
    <property type="term" value="P:bacterial-type flagellum assembly"/>
    <property type="evidence" value="ECO:0007669"/>
    <property type="project" value="InterPro"/>
</dbReference>
<keyword evidence="1" id="KW-1005">Bacterial flagellum biogenesis</keyword>
<name>A0A4R2RJQ3_9FIRM</name>
<dbReference type="InterPro" id="IPR036679">
    <property type="entry name" value="FlgN-like_sf"/>
</dbReference>
<comment type="caution">
    <text evidence="2">The sequence shown here is derived from an EMBL/GenBank/DDBJ whole genome shotgun (WGS) entry which is preliminary data.</text>
</comment>
<dbReference type="SUPFAM" id="SSF140566">
    <property type="entry name" value="FlgN-like"/>
    <property type="match status" value="1"/>
</dbReference>
<accession>A0A4R2RJQ3</accession>
<evidence type="ECO:0000256" key="1">
    <source>
        <dbReference type="ARBA" id="ARBA00022795"/>
    </source>
</evidence>
<dbReference type="EMBL" id="SLXT01000012">
    <property type="protein sequence ID" value="TCP64092.1"/>
    <property type="molecule type" value="Genomic_DNA"/>
</dbReference>
<evidence type="ECO:0000313" key="2">
    <source>
        <dbReference type="EMBL" id="TCP64092.1"/>
    </source>
</evidence>
<keyword evidence="3" id="KW-1185">Reference proteome</keyword>
<gene>
    <name evidence="2" type="ORF">EDD73_11253</name>
</gene>
<dbReference type="AlphaFoldDB" id="A0A4R2RJQ3"/>
<dbReference type="Pfam" id="PF05130">
    <property type="entry name" value="FlgN"/>
    <property type="match status" value="1"/>
</dbReference>
<dbReference type="Gene3D" id="1.20.58.300">
    <property type="entry name" value="FlgN-like"/>
    <property type="match status" value="1"/>
</dbReference>
<proteinExistence type="predicted"/>
<organism evidence="2 3">
    <name type="scientific">Heliophilum fasciatum</name>
    <dbReference type="NCBI Taxonomy" id="35700"/>
    <lineage>
        <taxon>Bacteria</taxon>
        <taxon>Bacillati</taxon>
        <taxon>Bacillota</taxon>
        <taxon>Clostridia</taxon>
        <taxon>Eubacteriales</taxon>
        <taxon>Heliobacteriaceae</taxon>
        <taxon>Heliophilum</taxon>
    </lineage>
</organism>
<evidence type="ECO:0000313" key="3">
    <source>
        <dbReference type="Proteomes" id="UP000294813"/>
    </source>
</evidence>
<reference evidence="2 3" key="1">
    <citation type="submission" date="2019-03" db="EMBL/GenBank/DDBJ databases">
        <title>Genomic Encyclopedia of Type Strains, Phase IV (KMG-IV): sequencing the most valuable type-strain genomes for metagenomic binning, comparative biology and taxonomic classification.</title>
        <authorList>
            <person name="Goeker M."/>
        </authorList>
    </citation>
    <scope>NUCLEOTIDE SEQUENCE [LARGE SCALE GENOMIC DNA]</scope>
    <source>
        <strain evidence="2 3">DSM 11170</strain>
    </source>
</reference>
<dbReference type="InterPro" id="IPR007809">
    <property type="entry name" value="FlgN-like"/>
</dbReference>
<dbReference type="Proteomes" id="UP000294813">
    <property type="component" value="Unassembled WGS sequence"/>
</dbReference>